<dbReference type="PANTHER" id="PTHR43873:SF1">
    <property type="entry name" value="COBYRINATE A,C-DIAMIDE SYNTHASE"/>
    <property type="match status" value="1"/>
</dbReference>
<dbReference type="InterPro" id="IPR027417">
    <property type="entry name" value="P-loop_NTPase"/>
</dbReference>
<dbReference type="SUPFAM" id="SSF53807">
    <property type="entry name" value="Helical backbone' metal receptor"/>
    <property type="match status" value="1"/>
</dbReference>
<dbReference type="EMBL" id="CAXHTA020000005">
    <property type="protein sequence ID" value="CAL5221315.1"/>
    <property type="molecule type" value="Genomic_DNA"/>
</dbReference>
<evidence type="ECO:0000256" key="1">
    <source>
        <dbReference type="ARBA" id="ARBA00022962"/>
    </source>
</evidence>
<dbReference type="PROSITE" id="PS50983">
    <property type="entry name" value="FE_B12_PBP"/>
    <property type="match status" value="1"/>
</dbReference>
<dbReference type="InterPro" id="IPR002491">
    <property type="entry name" value="ABC_transptr_periplasmic_BD"/>
</dbReference>
<feature type="region of interest" description="Disordered" evidence="2">
    <location>
        <begin position="574"/>
        <end position="636"/>
    </location>
</feature>
<dbReference type="InterPro" id="IPR029062">
    <property type="entry name" value="Class_I_gatase-like"/>
</dbReference>
<dbReference type="NCBIfam" id="TIGR00379">
    <property type="entry name" value="cobB"/>
    <property type="match status" value="1"/>
</dbReference>
<dbReference type="PANTHER" id="PTHR43873">
    <property type="entry name" value="COBYRINATE A,C-DIAMIDE SYNTHASE"/>
    <property type="match status" value="1"/>
</dbReference>
<dbReference type="Pfam" id="PF07685">
    <property type="entry name" value="GATase_3"/>
    <property type="match status" value="1"/>
</dbReference>
<sequence length="1073" mass="114577">MRIIAIDSSNSGAGDNSVALALLSVLRGRGWKVQSYKVGPELSDLWQHHEATGRPAGTLDGFLLPSEGHNLRAFLEAAGDADICILEGNGGLFDGTDGKSEDGSTAQVAKLLGAPVCLVLDPCQTGRSAAAMLKGYKAFDSQLRLEAILLSKAADDEHARRIESALEGAGVAVRVLGAIHKDERRAVHGLQRVADDRRISDAVAQHLAHQLEENVDLDALVELASQACMPPVPEGHPAVSFEQEHRVRLAVARDAAFSMYYSENLALLEKAGAELVYFSPMHDALPHNISGIYFGGGCPERYPEELTANRQLMAAVAAFAEAGGVVYAEYAGLVYLSQSLQPVGNLPYAMVGVFPFRAHLTANRLKRGYVEVTVEETCSLFDGGQSARGFVCHTAEILQERVVGGLPAVGSGRRNSLSSRDEGWQAGYSALMQTAGAKPVQEGYNWRNVLATFVHVHFGSCPALAAQLVQRCAAVDVSAVNATASAAAEAHAGPRSFPLDGSSFNNCNGVHRQRDYKSATVSPESGPGFSGVTRPIFPVWSSPNLQNLGRACSEAIGQPHDRYQDRYTDMDRAASMDGPYKQYLPAGIRPRSPSTTLSRAFSSDMLCRSPTTSPLPESPTQQRYQDTSFSPSEEAYTSMPSFSWQLPPVHPSTSAAGPSSAPMITASSAPLAFYPAASGSLHPSSQPVVTLQHLNGHSHGEHGMMSNASSASIRDRDRMLPSSGRPSQDSNHSWSFDQPHHSSWHHNSESIVSLLPSATEILFALGLGPRVAAVTERCDWPKEASSRSKAVRCMADCTQLCPGAAQQPGSPSSSSTAVVDVELLARENPGLVLAQESNHSCSADAQHIAEAMQRAGLCGPHSPTRLLVLNPCTLNDALQSILEVGAAADVAAEALRCVDVLRERLRKVARAVAGAASRPRVMILESVKPLTLGGQWLPEMVDLAGGCDDLQEPGASSLPLSWDQVRAHAPEVLVVMQCGVSPQGVLACVTELAALPGWWGLPAVKNGCVYIVDHAPFLRPGPRVVEGVEMLARMLHTDAVQQRCPEGAVLKLALQGGQRCRQRLVPNYFLPFQ</sequence>
<dbReference type="SUPFAM" id="SSF52540">
    <property type="entry name" value="P-loop containing nucleoside triphosphate hydrolases"/>
    <property type="match status" value="1"/>
</dbReference>
<dbReference type="PROSITE" id="PS51274">
    <property type="entry name" value="GATASE_COBBQ"/>
    <property type="match status" value="1"/>
</dbReference>
<dbReference type="Proteomes" id="UP001497392">
    <property type="component" value="Unassembled WGS sequence"/>
</dbReference>
<dbReference type="Pfam" id="PF01497">
    <property type="entry name" value="Peripla_BP_2"/>
    <property type="match status" value="1"/>
</dbReference>
<reference evidence="4 5" key="1">
    <citation type="submission" date="2024-06" db="EMBL/GenBank/DDBJ databases">
        <authorList>
            <person name="Kraege A."/>
            <person name="Thomma B."/>
        </authorList>
    </citation>
    <scope>NUCLEOTIDE SEQUENCE [LARGE SCALE GENOMIC DNA]</scope>
</reference>
<organism evidence="4 5">
    <name type="scientific">Coccomyxa viridis</name>
    <dbReference type="NCBI Taxonomy" id="1274662"/>
    <lineage>
        <taxon>Eukaryota</taxon>
        <taxon>Viridiplantae</taxon>
        <taxon>Chlorophyta</taxon>
        <taxon>core chlorophytes</taxon>
        <taxon>Trebouxiophyceae</taxon>
        <taxon>Trebouxiophyceae incertae sedis</taxon>
        <taxon>Coccomyxaceae</taxon>
        <taxon>Coccomyxa</taxon>
    </lineage>
</organism>
<feature type="compositionally biased region" description="Low complexity" evidence="2">
    <location>
        <begin position="609"/>
        <end position="620"/>
    </location>
</feature>
<dbReference type="Gene3D" id="3.40.50.1980">
    <property type="entry name" value="Nitrogenase molybdenum iron protein domain"/>
    <property type="match status" value="2"/>
</dbReference>
<evidence type="ECO:0000256" key="2">
    <source>
        <dbReference type="SAM" id="MobiDB-lite"/>
    </source>
</evidence>
<feature type="compositionally biased region" description="Polar residues" evidence="2">
    <location>
        <begin position="592"/>
        <end position="601"/>
    </location>
</feature>
<feature type="compositionally biased region" description="Polar residues" evidence="2">
    <location>
        <begin position="621"/>
        <end position="631"/>
    </location>
</feature>
<name>A0ABP1FMY1_9CHLO</name>
<dbReference type="Gene3D" id="3.40.50.300">
    <property type="entry name" value="P-loop containing nucleotide triphosphate hydrolases"/>
    <property type="match status" value="1"/>
</dbReference>
<dbReference type="InterPro" id="IPR004484">
    <property type="entry name" value="CbiA/CobB_synth"/>
</dbReference>
<dbReference type="SUPFAM" id="SSF52317">
    <property type="entry name" value="Class I glutamine amidotransferase-like"/>
    <property type="match status" value="1"/>
</dbReference>
<keyword evidence="1" id="KW-0315">Glutamine amidotransferase</keyword>
<feature type="region of interest" description="Disordered" evidence="2">
    <location>
        <begin position="695"/>
        <end position="742"/>
    </location>
</feature>
<dbReference type="NCBIfam" id="NF002204">
    <property type="entry name" value="PRK01077.1"/>
    <property type="match status" value="1"/>
</dbReference>
<protein>
    <submittedName>
        <fullName evidence="4">G3486 protein</fullName>
    </submittedName>
</protein>
<keyword evidence="5" id="KW-1185">Reference proteome</keyword>
<evidence type="ECO:0000259" key="3">
    <source>
        <dbReference type="PROSITE" id="PS50983"/>
    </source>
</evidence>
<feature type="compositionally biased region" description="Polar residues" evidence="2">
    <location>
        <begin position="724"/>
        <end position="736"/>
    </location>
</feature>
<gene>
    <name evidence="4" type="primary">g3486</name>
    <name evidence="4" type="ORF">VP750_LOCUS2974</name>
</gene>
<comment type="caution">
    <text evidence="4">The sequence shown here is derived from an EMBL/GenBank/DDBJ whole genome shotgun (WGS) entry which is preliminary data.</text>
</comment>
<dbReference type="InterPro" id="IPR011698">
    <property type="entry name" value="GATase_3"/>
</dbReference>
<proteinExistence type="predicted"/>
<accession>A0ABP1FMY1</accession>
<feature type="domain" description="Fe/B12 periplasmic-binding" evidence="3">
    <location>
        <begin position="750"/>
        <end position="1039"/>
    </location>
</feature>
<evidence type="ECO:0000313" key="4">
    <source>
        <dbReference type="EMBL" id="CAL5221315.1"/>
    </source>
</evidence>
<evidence type="ECO:0000313" key="5">
    <source>
        <dbReference type="Proteomes" id="UP001497392"/>
    </source>
</evidence>